<dbReference type="GeneID" id="25368715"/>
<dbReference type="EMBL" id="KL584759">
    <property type="protein sequence ID" value="KEQ95502.1"/>
    <property type="molecule type" value="Genomic_DNA"/>
</dbReference>
<protein>
    <recommendedName>
        <fullName evidence="2">2EXR domain-containing protein</fullName>
    </recommendedName>
</protein>
<organism evidence="3 4">
    <name type="scientific">Aureobasidium subglaciale (strain EXF-2481)</name>
    <name type="common">Aureobasidium pullulans var. subglaciale</name>
    <dbReference type="NCBI Taxonomy" id="1043005"/>
    <lineage>
        <taxon>Eukaryota</taxon>
        <taxon>Fungi</taxon>
        <taxon>Dikarya</taxon>
        <taxon>Ascomycota</taxon>
        <taxon>Pezizomycotina</taxon>
        <taxon>Dothideomycetes</taxon>
        <taxon>Dothideomycetidae</taxon>
        <taxon>Dothideales</taxon>
        <taxon>Saccotheciaceae</taxon>
        <taxon>Aureobasidium</taxon>
    </lineage>
</organism>
<dbReference type="InParanoid" id="A0A074YN17"/>
<name>A0A074YN17_AURSE</name>
<keyword evidence="1" id="KW-0472">Membrane</keyword>
<evidence type="ECO:0000313" key="4">
    <source>
        <dbReference type="Proteomes" id="UP000030641"/>
    </source>
</evidence>
<feature type="transmembrane region" description="Helical" evidence="1">
    <location>
        <begin position="12"/>
        <end position="41"/>
    </location>
</feature>
<dbReference type="OrthoDB" id="5272396at2759"/>
<dbReference type="AlphaFoldDB" id="A0A074YN17"/>
<dbReference type="PROSITE" id="PS51257">
    <property type="entry name" value="PROKAR_LIPOPROTEIN"/>
    <property type="match status" value="1"/>
</dbReference>
<dbReference type="Proteomes" id="UP000030641">
    <property type="component" value="Unassembled WGS sequence"/>
</dbReference>
<gene>
    <name evidence="3" type="ORF">AUEXF2481DRAFT_5103</name>
</gene>
<evidence type="ECO:0000256" key="1">
    <source>
        <dbReference type="SAM" id="Phobius"/>
    </source>
</evidence>
<feature type="domain" description="2EXR" evidence="2">
    <location>
        <begin position="64"/>
        <end position="125"/>
    </location>
</feature>
<dbReference type="HOGENOM" id="CLU_085759_0_0_1"/>
<keyword evidence="1" id="KW-1133">Transmembrane helix</keyword>
<evidence type="ECO:0000259" key="2">
    <source>
        <dbReference type="Pfam" id="PF20150"/>
    </source>
</evidence>
<dbReference type="InterPro" id="IPR045518">
    <property type="entry name" value="2EXR"/>
</dbReference>
<keyword evidence="1" id="KW-0812">Transmembrane</keyword>
<dbReference type="RefSeq" id="XP_013343760.1">
    <property type="nucleotide sequence ID" value="XM_013488306.1"/>
</dbReference>
<keyword evidence="4" id="KW-1185">Reference proteome</keyword>
<dbReference type="Pfam" id="PF20150">
    <property type="entry name" value="2EXR"/>
    <property type="match status" value="1"/>
</dbReference>
<accession>A0A074YN17</accession>
<reference evidence="3 4" key="1">
    <citation type="journal article" date="2014" name="BMC Genomics">
        <title>Genome sequencing of four Aureobasidium pullulans varieties: biotechnological potential, stress tolerance, and description of new species.</title>
        <authorList>
            <person name="Gostin Ar C."/>
            <person name="Ohm R.A."/>
            <person name="Kogej T."/>
            <person name="Sonjak S."/>
            <person name="Turk M."/>
            <person name="Zajc J."/>
            <person name="Zalar P."/>
            <person name="Grube M."/>
            <person name="Sun H."/>
            <person name="Han J."/>
            <person name="Sharma A."/>
            <person name="Chiniquy J."/>
            <person name="Ngan C.Y."/>
            <person name="Lipzen A."/>
            <person name="Barry K."/>
            <person name="Grigoriev I.V."/>
            <person name="Gunde-Cimerman N."/>
        </authorList>
    </citation>
    <scope>NUCLEOTIDE SEQUENCE [LARGE SCALE GENOMIC DNA]</scope>
    <source>
        <strain evidence="3 4">EXF-2481</strain>
    </source>
</reference>
<sequence length="219" mass="26134">MTLLSRFAIAGVLFPLAIYSAGALIIIFVLGCAVYVCITSFRQLVRRCYRKLKLLYWPEKAFNFLGLPPEIRLMIYAYTLPHDRIYYMTARKLRELPRQPYEDAYYEVSQPLPSLLRVCRLVRRELVPIVQWGCSFYITIYSIPDLLYTLELLEKYSSLQLTHSMRLFSLTRHIHIRIKDLILDLQPMCMFRDNTLDKQFLNKMLPWYQRRRKHLTSPV</sequence>
<proteinExistence type="predicted"/>
<evidence type="ECO:0000313" key="3">
    <source>
        <dbReference type="EMBL" id="KEQ95502.1"/>
    </source>
</evidence>